<feature type="compositionally biased region" description="Pro residues" evidence="1">
    <location>
        <begin position="1"/>
        <end position="10"/>
    </location>
</feature>
<dbReference type="AlphaFoldDB" id="A0A165LRG3"/>
<reference evidence="2 3" key="1">
    <citation type="journal article" date="2016" name="Mol. Biol. Evol.">
        <title>Comparative Genomics of Early-Diverging Mushroom-Forming Fungi Provides Insights into the Origins of Lignocellulose Decay Capabilities.</title>
        <authorList>
            <person name="Nagy L.G."/>
            <person name="Riley R."/>
            <person name="Tritt A."/>
            <person name="Adam C."/>
            <person name="Daum C."/>
            <person name="Floudas D."/>
            <person name="Sun H."/>
            <person name="Yadav J.S."/>
            <person name="Pangilinan J."/>
            <person name="Larsson K.H."/>
            <person name="Matsuura K."/>
            <person name="Barry K."/>
            <person name="Labutti K."/>
            <person name="Kuo R."/>
            <person name="Ohm R.A."/>
            <person name="Bhattacharya S.S."/>
            <person name="Shirouzu T."/>
            <person name="Yoshinaga Y."/>
            <person name="Martin F.M."/>
            <person name="Grigoriev I.V."/>
            <person name="Hibbett D.S."/>
        </authorList>
    </citation>
    <scope>NUCLEOTIDE SEQUENCE [LARGE SCALE GENOMIC DNA]</scope>
    <source>
        <strain evidence="2 3">HHB12029</strain>
    </source>
</reference>
<dbReference type="Proteomes" id="UP000077266">
    <property type="component" value="Unassembled WGS sequence"/>
</dbReference>
<feature type="region of interest" description="Disordered" evidence="1">
    <location>
        <begin position="1"/>
        <end position="80"/>
    </location>
</feature>
<dbReference type="InParanoid" id="A0A165LRG3"/>
<protein>
    <submittedName>
        <fullName evidence="2">Uncharacterized protein</fullName>
    </submittedName>
</protein>
<sequence>MSVPLTPPSTPRRSARLAEKEKNTNSSPGVAIAIGIVSRAQAQAPSTPPRKPRSLPTKPRTPTSSPRAKRTRHGPVKEEVGVVLVQARTLRYVTPPLQVAKPHNARPHKRKRVRSPKEESDISPLMDSPFLARPGRDGLRKARNDLVQRMLSASP</sequence>
<evidence type="ECO:0000313" key="3">
    <source>
        <dbReference type="Proteomes" id="UP000077266"/>
    </source>
</evidence>
<evidence type="ECO:0000256" key="1">
    <source>
        <dbReference type="SAM" id="MobiDB-lite"/>
    </source>
</evidence>
<proteinExistence type="predicted"/>
<feature type="compositionally biased region" description="Basic residues" evidence="1">
    <location>
        <begin position="103"/>
        <end position="114"/>
    </location>
</feature>
<organism evidence="2 3">
    <name type="scientific">Exidia glandulosa HHB12029</name>
    <dbReference type="NCBI Taxonomy" id="1314781"/>
    <lineage>
        <taxon>Eukaryota</taxon>
        <taxon>Fungi</taxon>
        <taxon>Dikarya</taxon>
        <taxon>Basidiomycota</taxon>
        <taxon>Agaricomycotina</taxon>
        <taxon>Agaricomycetes</taxon>
        <taxon>Auriculariales</taxon>
        <taxon>Exidiaceae</taxon>
        <taxon>Exidia</taxon>
    </lineage>
</organism>
<feature type="compositionally biased region" description="Basic and acidic residues" evidence="1">
    <location>
        <begin position="134"/>
        <end position="144"/>
    </location>
</feature>
<name>A0A165LRG3_EXIGL</name>
<keyword evidence="3" id="KW-1185">Reference proteome</keyword>
<feature type="region of interest" description="Disordered" evidence="1">
    <location>
        <begin position="95"/>
        <end position="144"/>
    </location>
</feature>
<feature type="compositionally biased region" description="Low complexity" evidence="1">
    <location>
        <begin position="54"/>
        <end position="66"/>
    </location>
</feature>
<gene>
    <name evidence="2" type="ORF">EXIGLDRAFT_832315</name>
</gene>
<dbReference type="EMBL" id="KV425921">
    <property type="protein sequence ID" value="KZV98216.1"/>
    <property type="molecule type" value="Genomic_DNA"/>
</dbReference>
<accession>A0A165LRG3</accession>
<evidence type="ECO:0000313" key="2">
    <source>
        <dbReference type="EMBL" id="KZV98216.1"/>
    </source>
</evidence>